<feature type="domain" description="Carboxyltransferase" evidence="4">
    <location>
        <begin position="1"/>
        <end position="191"/>
    </location>
</feature>
<gene>
    <name evidence="5" type="ORF">CDG81_16820</name>
    <name evidence="6" type="ORF">IL38_23295</name>
</gene>
<dbReference type="Proteomes" id="UP000029737">
    <property type="component" value="Unassembled WGS sequence"/>
</dbReference>
<evidence type="ECO:0000256" key="2">
    <source>
        <dbReference type="ARBA" id="ARBA00022801"/>
    </source>
</evidence>
<sequence length="203" mass="21921">MRILPCADSGLLVELDDLDQVLALHAALTERTLPGVVDLVPAARTLLVSLDPEHADRWALAEVIREVPLNGGGLVDRGLLTVPVVYDGADLGEVSRLTGLSRREVVRAHTGTEWRVAFGGFAPGFGYLVGGDPRLEVPRRGESRTSVPAGSVGLAGKFSGVYPRASPGGWQLIGRTELEMWRTDRDPPALLRPGVRVRFEESR</sequence>
<dbReference type="Pfam" id="PF02682">
    <property type="entry name" value="CT_C_D"/>
    <property type="match status" value="1"/>
</dbReference>
<dbReference type="PANTHER" id="PTHR34698">
    <property type="entry name" value="5-OXOPROLINASE SUBUNIT B"/>
    <property type="match status" value="1"/>
</dbReference>
<keyword evidence="3" id="KW-0067">ATP-binding</keyword>
<name>A0A099D068_9ACTN</name>
<dbReference type="SMART" id="SM00796">
    <property type="entry name" value="AHS1"/>
    <property type="match status" value="1"/>
</dbReference>
<dbReference type="InterPro" id="IPR003833">
    <property type="entry name" value="CT_C_D"/>
</dbReference>
<dbReference type="Gene3D" id="2.40.100.10">
    <property type="entry name" value="Cyclophilin-like"/>
    <property type="match status" value="1"/>
</dbReference>
<dbReference type="RefSeq" id="WP_043578267.1">
    <property type="nucleotide sequence ID" value="NZ_CP022752.1"/>
</dbReference>
<evidence type="ECO:0000259" key="4">
    <source>
        <dbReference type="SMART" id="SM00796"/>
    </source>
</evidence>
<dbReference type="EMBL" id="JPMV01000045">
    <property type="protein sequence ID" value="KGI79419.1"/>
    <property type="molecule type" value="Genomic_DNA"/>
</dbReference>
<keyword evidence="7" id="KW-1185">Reference proteome</keyword>
<reference evidence="5 8" key="2">
    <citation type="submission" date="2017-08" db="EMBL/GenBank/DDBJ databases">
        <title>The complete genome sequence of moderately halophilic actinomycete Actinopolyspora erythraea YIM 90600, the producer of novel erythromycin, novel actinopolysporins A-C and tubercidin.</title>
        <authorList>
            <person name="Yin M."/>
            <person name="Tang S."/>
        </authorList>
    </citation>
    <scope>NUCLEOTIDE SEQUENCE [LARGE SCALE GENOMIC DNA]</scope>
    <source>
        <strain evidence="5 8">YIM 90600</strain>
    </source>
</reference>
<evidence type="ECO:0000256" key="1">
    <source>
        <dbReference type="ARBA" id="ARBA00022741"/>
    </source>
</evidence>
<proteinExistence type="predicted"/>
<evidence type="ECO:0000313" key="6">
    <source>
        <dbReference type="EMBL" id="KGI79419.1"/>
    </source>
</evidence>
<dbReference type="InterPro" id="IPR010016">
    <property type="entry name" value="PxpB"/>
</dbReference>
<protein>
    <submittedName>
        <fullName evidence="5 6">Allophanate hydrolase</fullName>
    </submittedName>
</protein>
<evidence type="ECO:0000313" key="5">
    <source>
        <dbReference type="EMBL" id="ASU79654.1"/>
    </source>
</evidence>
<dbReference type="eggNOG" id="COG2049">
    <property type="taxonomic scope" value="Bacteria"/>
</dbReference>
<dbReference type="PANTHER" id="PTHR34698:SF2">
    <property type="entry name" value="5-OXOPROLINASE SUBUNIT B"/>
    <property type="match status" value="1"/>
</dbReference>
<accession>A0A099D068</accession>
<dbReference type="EMBL" id="CP022752">
    <property type="protein sequence ID" value="ASU79654.1"/>
    <property type="molecule type" value="Genomic_DNA"/>
</dbReference>
<reference evidence="6 7" key="1">
    <citation type="journal article" date="2014" name="PLoS ONE">
        <title>Identification and Characterization of a New Erythromycin Biosynthetic Gene Cluster in Actinopolyspora erythraea YIM90600, a Novel Erythronolide-Producing Halophilic Actinomycete Isolated from Salt Field.</title>
        <authorList>
            <person name="Chen D."/>
            <person name="Feng J."/>
            <person name="Huang L."/>
            <person name="Zhang Q."/>
            <person name="Wu J."/>
            <person name="Zhu X."/>
            <person name="Duan Y."/>
            <person name="Xu Z."/>
        </authorList>
    </citation>
    <scope>NUCLEOTIDE SEQUENCE [LARGE SCALE GENOMIC DNA]</scope>
    <source>
        <strain evidence="6 7">YIM90600</strain>
    </source>
</reference>
<dbReference type="SUPFAM" id="SSF50891">
    <property type="entry name" value="Cyclophilin-like"/>
    <property type="match status" value="1"/>
</dbReference>
<organism evidence="5 8">
    <name type="scientific">Actinopolyspora erythraea</name>
    <dbReference type="NCBI Taxonomy" id="414996"/>
    <lineage>
        <taxon>Bacteria</taxon>
        <taxon>Bacillati</taxon>
        <taxon>Actinomycetota</taxon>
        <taxon>Actinomycetes</taxon>
        <taxon>Actinopolysporales</taxon>
        <taxon>Actinopolysporaceae</taxon>
        <taxon>Actinopolyspora</taxon>
    </lineage>
</organism>
<dbReference type="InterPro" id="IPR029000">
    <property type="entry name" value="Cyclophilin-like_dom_sf"/>
</dbReference>
<dbReference type="KEGG" id="aey:CDG81_16820"/>
<evidence type="ECO:0000313" key="7">
    <source>
        <dbReference type="Proteomes" id="UP000029737"/>
    </source>
</evidence>
<evidence type="ECO:0000313" key="8">
    <source>
        <dbReference type="Proteomes" id="UP000215043"/>
    </source>
</evidence>
<dbReference type="GO" id="GO:0016787">
    <property type="term" value="F:hydrolase activity"/>
    <property type="evidence" value="ECO:0007669"/>
    <property type="project" value="UniProtKB-KW"/>
</dbReference>
<dbReference type="GO" id="GO:0005524">
    <property type="term" value="F:ATP binding"/>
    <property type="evidence" value="ECO:0007669"/>
    <property type="project" value="UniProtKB-KW"/>
</dbReference>
<dbReference type="OrthoDB" id="9778567at2"/>
<dbReference type="Gene3D" id="3.30.1360.40">
    <property type="match status" value="1"/>
</dbReference>
<keyword evidence="2 5" id="KW-0378">Hydrolase</keyword>
<evidence type="ECO:0000256" key="3">
    <source>
        <dbReference type="ARBA" id="ARBA00022840"/>
    </source>
</evidence>
<dbReference type="AlphaFoldDB" id="A0A099D068"/>
<dbReference type="Proteomes" id="UP000215043">
    <property type="component" value="Chromosome"/>
</dbReference>
<keyword evidence="1" id="KW-0547">Nucleotide-binding</keyword>
<dbReference type="HOGENOM" id="CLU_020207_0_1_11"/>
<dbReference type="SUPFAM" id="SSF160467">
    <property type="entry name" value="PH0987 N-terminal domain-like"/>
    <property type="match status" value="1"/>
</dbReference>